<feature type="region of interest" description="Disordered" evidence="1">
    <location>
        <begin position="624"/>
        <end position="672"/>
    </location>
</feature>
<feature type="transmembrane region" description="Helical" evidence="2">
    <location>
        <begin position="36"/>
        <end position="57"/>
    </location>
</feature>
<sequence>MKDLNGAFPRTPEAVEDAIHEGIRRGRRRELRRARLRRAACVAAVVAVMVGAFSLALNRDRLVPSIGPGGNQLLSKPSASASVLPSPAPTQNSATATPEPTATGLPALIATEAPLETPVATEIYGPVAIDESALSTPVPSITPEPTDASAGLSQAMGTTGANAYADSQELLNMDPLEISAYYSTDTGDYFHTFATCSGMVGAQERTAREALEMGQDFCPVCFNFAQYVGDPAWSLDGDEYYHADRDCAGIGLALEEIESGYTYVYLARLAGKLPCPDCIFWQQTTPAILSGALYCTDGGTFVHSVSNCTGMLHASACTLAQALEAGKVPCPTCIGAECIYVNGIYWNSATDQLLLSVDMYADSSAYDTVSGGHIDLSAMEDVDGGLNAWDAAVLDDAWQSGNYEPFRETGEPMRVDVKDLEVEMAGWDCLASMDYVDAGGRHVRLLYDGVTVDELDALEFSVSATARYYCISENGDFVRSASAVTAALNPIGSDLDYSFDNDSHCVSFMPGALLMDYSWTDDWAYGSTTVGMPVLNEDGESAAISAYQFDVAGDENTVILEVRANAGTSFDGLPANDACWITTGLHAEGDEVVYTAVLPATLAEEIFNDPALLGFYLDAENTASQAAVEEPPADAVPEEETAEMPAEAATLPEDSLTDDYQTGMEAAAATGM</sequence>
<feature type="compositionally biased region" description="Low complexity" evidence="1">
    <location>
        <begin position="74"/>
        <end position="85"/>
    </location>
</feature>
<evidence type="ECO:0000256" key="2">
    <source>
        <dbReference type="SAM" id="Phobius"/>
    </source>
</evidence>
<organism evidence="3 4">
    <name type="scientific">Candidatus Pullichristensenella stercorigallinarum</name>
    <dbReference type="NCBI Taxonomy" id="2840909"/>
    <lineage>
        <taxon>Bacteria</taxon>
        <taxon>Bacillati</taxon>
        <taxon>Bacillota</taxon>
        <taxon>Clostridia</taxon>
        <taxon>Candidatus Pullichristensenella</taxon>
    </lineage>
</organism>
<proteinExistence type="predicted"/>
<reference evidence="3" key="1">
    <citation type="submission" date="2020-10" db="EMBL/GenBank/DDBJ databases">
        <authorList>
            <person name="Gilroy R."/>
        </authorList>
    </citation>
    <scope>NUCLEOTIDE SEQUENCE</scope>
    <source>
        <strain evidence="3">ChiSjej6B24-2974</strain>
    </source>
</reference>
<name>A0A9D0ZNW5_9FIRM</name>
<evidence type="ECO:0000313" key="4">
    <source>
        <dbReference type="Proteomes" id="UP000824260"/>
    </source>
</evidence>
<dbReference type="AlphaFoldDB" id="A0A9D0ZNW5"/>
<protein>
    <submittedName>
        <fullName evidence="3">Uncharacterized protein</fullName>
    </submittedName>
</protein>
<keyword evidence="2" id="KW-1133">Transmembrane helix</keyword>
<accession>A0A9D0ZNW5</accession>
<evidence type="ECO:0000256" key="1">
    <source>
        <dbReference type="SAM" id="MobiDB-lite"/>
    </source>
</evidence>
<keyword evidence="2" id="KW-0812">Transmembrane</keyword>
<feature type="region of interest" description="Disordered" evidence="1">
    <location>
        <begin position="74"/>
        <end position="102"/>
    </location>
</feature>
<comment type="caution">
    <text evidence="3">The sequence shown here is derived from an EMBL/GenBank/DDBJ whole genome shotgun (WGS) entry which is preliminary data.</text>
</comment>
<dbReference type="EMBL" id="DVFZ01000066">
    <property type="protein sequence ID" value="HIQ82754.1"/>
    <property type="molecule type" value="Genomic_DNA"/>
</dbReference>
<feature type="compositionally biased region" description="Low complexity" evidence="1">
    <location>
        <begin position="626"/>
        <end position="635"/>
    </location>
</feature>
<dbReference type="Proteomes" id="UP000824260">
    <property type="component" value="Unassembled WGS sequence"/>
</dbReference>
<gene>
    <name evidence="3" type="ORF">IAA52_06590</name>
</gene>
<feature type="compositionally biased region" description="Low complexity" evidence="1">
    <location>
        <begin position="643"/>
        <end position="653"/>
    </location>
</feature>
<evidence type="ECO:0000313" key="3">
    <source>
        <dbReference type="EMBL" id="HIQ82754.1"/>
    </source>
</evidence>
<keyword evidence="2" id="KW-0472">Membrane</keyword>
<feature type="compositionally biased region" description="Polar residues" evidence="1">
    <location>
        <begin position="90"/>
        <end position="100"/>
    </location>
</feature>
<reference evidence="3" key="2">
    <citation type="journal article" date="2021" name="PeerJ">
        <title>Extensive microbial diversity within the chicken gut microbiome revealed by metagenomics and culture.</title>
        <authorList>
            <person name="Gilroy R."/>
            <person name="Ravi A."/>
            <person name="Getino M."/>
            <person name="Pursley I."/>
            <person name="Horton D.L."/>
            <person name="Alikhan N.F."/>
            <person name="Baker D."/>
            <person name="Gharbi K."/>
            <person name="Hall N."/>
            <person name="Watson M."/>
            <person name="Adriaenssens E.M."/>
            <person name="Foster-Nyarko E."/>
            <person name="Jarju S."/>
            <person name="Secka A."/>
            <person name="Antonio M."/>
            <person name="Oren A."/>
            <person name="Chaudhuri R.R."/>
            <person name="La Ragione R."/>
            <person name="Hildebrand F."/>
            <person name="Pallen M.J."/>
        </authorList>
    </citation>
    <scope>NUCLEOTIDE SEQUENCE</scope>
    <source>
        <strain evidence="3">ChiSjej6B24-2974</strain>
    </source>
</reference>